<keyword evidence="1" id="KW-1133">Transmembrane helix</keyword>
<reference evidence="3 4" key="1">
    <citation type="submission" date="2018-03" db="EMBL/GenBank/DDBJ databases">
        <title>Genomic Encyclopedia of Archaeal and Bacterial Type Strains, Phase II (KMG-II): from individual species to whole genera.</title>
        <authorList>
            <person name="Goeker M."/>
        </authorList>
    </citation>
    <scope>NUCLEOTIDE SEQUENCE [LARGE SCALE GENOMIC DNA]</scope>
    <source>
        <strain evidence="3 4">DSM 27267</strain>
    </source>
</reference>
<keyword evidence="1" id="KW-0812">Transmembrane</keyword>
<proteinExistence type="predicted"/>
<dbReference type="OrthoDB" id="1260474at2"/>
<dbReference type="RefSeq" id="WP_106541514.1">
    <property type="nucleotide sequence ID" value="NZ_BLAU01000001.1"/>
</dbReference>
<feature type="transmembrane region" description="Helical" evidence="1">
    <location>
        <begin position="12"/>
        <end position="32"/>
    </location>
</feature>
<keyword evidence="1" id="KW-0472">Membrane</keyword>
<evidence type="ECO:0000313" key="4">
    <source>
        <dbReference type="Proteomes" id="UP000240621"/>
    </source>
</evidence>
<dbReference type="Proteomes" id="UP000240621">
    <property type="component" value="Unassembled WGS sequence"/>
</dbReference>
<organism evidence="3 4">
    <name type="scientific">Prolixibacter denitrificans</name>
    <dbReference type="NCBI Taxonomy" id="1541063"/>
    <lineage>
        <taxon>Bacteria</taxon>
        <taxon>Pseudomonadati</taxon>
        <taxon>Bacteroidota</taxon>
        <taxon>Bacteroidia</taxon>
        <taxon>Marinilabiliales</taxon>
        <taxon>Prolixibacteraceae</taxon>
        <taxon>Prolixibacter</taxon>
    </lineage>
</organism>
<comment type="caution">
    <text evidence="3">The sequence shown here is derived from an EMBL/GenBank/DDBJ whole genome shotgun (WGS) entry which is preliminary data.</text>
</comment>
<name>A0A2P8CFK5_9BACT</name>
<feature type="domain" description="DUF2231" evidence="2">
    <location>
        <begin position="7"/>
        <end position="138"/>
    </location>
</feature>
<dbReference type="AlphaFoldDB" id="A0A2P8CFK5"/>
<feature type="transmembrane region" description="Helical" evidence="1">
    <location>
        <begin position="44"/>
        <end position="65"/>
    </location>
</feature>
<dbReference type="Pfam" id="PF09990">
    <property type="entry name" value="DUF2231"/>
    <property type="match status" value="1"/>
</dbReference>
<dbReference type="EMBL" id="PYGC01000003">
    <property type="protein sequence ID" value="PSK83669.1"/>
    <property type="molecule type" value="Genomic_DNA"/>
</dbReference>
<protein>
    <submittedName>
        <fullName evidence="3">Putative membrane protein</fullName>
    </submittedName>
</protein>
<feature type="transmembrane region" description="Helical" evidence="1">
    <location>
        <begin position="80"/>
        <end position="99"/>
    </location>
</feature>
<accession>A0A2P8CFK5</accession>
<feature type="transmembrane region" description="Helical" evidence="1">
    <location>
        <begin position="111"/>
        <end position="136"/>
    </location>
</feature>
<evidence type="ECO:0000313" key="3">
    <source>
        <dbReference type="EMBL" id="PSK83669.1"/>
    </source>
</evidence>
<evidence type="ECO:0000256" key="1">
    <source>
        <dbReference type="SAM" id="Phobius"/>
    </source>
</evidence>
<gene>
    <name evidence="3" type="ORF">CLV93_10384</name>
</gene>
<sequence>MISVSHIHPMLVHFPIALILIGFIADFASLVFKKEACLSKTGFYLLIVGTLSAVFALLAGVLFTSDMSGAAGEVKATHELFAWITLGLLFLTSVIRIFLVVKKREHSDLKWLAFALYGLGAISVGITGFFGGTLVYNYMMPL</sequence>
<evidence type="ECO:0000259" key="2">
    <source>
        <dbReference type="Pfam" id="PF09990"/>
    </source>
</evidence>
<dbReference type="InterPro" id="IPR019251">
    <property type="entry name" value="DUF2231_TM"/>
</dbReference>